<reference evidence="1" key="1">
    <citation type="submission" date="2023-04" db="EMBL/GenBank/DDBJ databases">
        <title>Phytophthora lilii NBRC 32176.</title>
        <authorList>
            <person name="Ichikawa N."/>
            <person name="Sato H."/>
            <person name="Tonouchi N."/>
        </authorList>
    </citation>
    <scope>NUCLEOTIDE SEQUENCE</scope>
    <source>
        <strain evidence="1">NBRC 32176</strain>
    </source>
</reference>
<sequence length="97" mass="10689">MKPFRSLVGSLMYLACGTRPDISVAVSHFLGNPGEKHWDVGIRVVRYLRKTKNLGIMYKGSLGTDLVAYSDTDWAGNRDERRSVSGIVLMMCGAPVV</sequence>
<dbReference type="Proteomes" id="UP001165083">
    <property type="component" value="Unassembled WGS sequence"/>
</dbReference>
<comment type="caution">
    <text evidence="1">The sequence shown here is derived from an EMBL/GenBank/DDBJ whole genome shotgun (WGS) entry which is preliminary data.</text>
</comment>
<dbReference type="EMBL" id="BSXW01002108">
    <property type="protein sequence ID" value="GMF40881.1"/>
    <property type="molecule type" value="Genomic_DNA"/>
</dbReference>
<dbReference type="OrthoDB" id="119130at2759"/>
<protein>
    <submittedName>
        <fullName evidence="1">Unnamed protein product</fullName>
    </submittedName>
</protein>
<proteinExistence type="predicted"/>
<evidence type="ECO:0000313" key="2">
    <source>
        <dbReference type="Proteomes" id="UP001165083"/>
    </source>
</evidence>
<evidence type="ECO:0000313" key="1">
    <source>
        <dbReference type="EMBL" id="GMF40881.1"/>
    </source>
</evidence>
<dbReference type="AlphaFoldDB" id="A0A9W6XLI3"/>
<accession>A0A9W6XLI3</accession>
<keyword evidence="2" id="KW-1185">Reference proteome</keyword>
<dbReference type="PANTHER" id="PTHR11439:SF440">
    <property type="entry name" value="INTEGRASE CATALYTIC DOMAIN-CONTAINING PROTEIN"/>
    <property type="match status" value="1"/>
</dbReference>
<name>A0A9W6XLI3_9STRA</name>
<dbReference type="PANTHER" id="PTHR11439">
    <property type="entry name" value="GAG-POL-RELATED RETROTRANSPOSON"/>
    <property type="match status" value="1"/>
</dbReference>
<organism evidence="1 2">
    <name type="scientific">Phytophthora lilii</name>
    <dbReference type="NCBI Taxonomy" id="2077276"/>
    <lineage>
        <taxon>Eukaryota</taxon>
        <taxon>Sar</taxon>
        <taxon>Stramenopiles</taxon>
        <taxon>Oomycota</taxon>
        <taxon>Peronosporomycetes</taxon>
        <taxon>Peronosporales</taxon>
        <taxon>Peronosporaceae</taxon>
        <taxon>Phytophthora</taxon>
    </lineage>
</organism>
<gene>
    <name evidence="1" type="ORF">Plil01_001659600</name>
</gene>